<dbReference type="OrthoDB" id="27943at10239"/>
<evidence type="ECO:0000313" key="5">
    <source>
        <dbReference type="EMBL" id="ARX71794.1"/>
    </source>
</evidence>
<reference evidence="2" key="3">
    <citation type="submission" date="2016-09" db="EMBL/GenBank/DDBJ databases">
        <title>Genome-wide Diversity of Wild Populations of Erinnyis ello granulovirus (ErelGV).</title>
        <authorList>
            <person name="Brito A.F."/>
            <person name="Melo F.L."/>
            <person name="Ardisson-Araujo D.M.P."/>
            <person name="Sihler W."/>
            <person name="Souza M.L."/>
            <person name="Ribeiro B.M."/>
        </authorList>
    </citation>
    <scope>NUCLEOTIDE SEQUENCE</scope>
    <source>
        <strain evidence="5">ErelGV-00</strain>
        <strain evidence="2">ErelGV-94</strain>
        <strain evidence="3">ErelGV-98</strain>
        <strain evidence="4">ErelGV-99</strain>
    </source>
</reference>
<keyword evidence="6" id="KW-1185">Reference proteome</keyword>
<reference evidence="1" key="2">
    <citation type="submission" date="2014-02" db="EMBL/GenBank/DDBJ databases">
        <authorList>
            <person name="Ardisson-Araujo D.M.P."/>
            <person name="Melo F.L."/>
            <person name="Andrade M.S."/>
            <person name="Sihler W."/>
            <person name="Bao S.N."/>
            <person name="Ribeiro B.M."/>
            <person name="Souza M.L."/>
        </authorList>
    </citation>
    <scope>NUCLEOTIDE SEQUENCE</scope>
    <source>
        <strain evidence="1">S86</strain>
    </source>
</reference>
<dbReference type="Proteomes" id="UP000201628">
    <property type="component" value="Segment"/>
</dbReference>
<evidence type="ECO:0000313" key="4">
    <source>
        <dbReference type="EMBL" id="ARX71664.1"/>
    </source>
</evidence>
<evidence type="ECO:0000313" key="2">
    <source>
        <dbReference type="EMBL" id="ARX71404.1"/>
    </source>
</evidence>
<dbReference type="GeneID" id="20712808"/>
<evidence type="ECO:0000313" key="1">
    <source>
        <dbReference type="EMBL" id="AIS92064.1"/>
    </source>
</evidence>
<accession>A0A097DAL2</accession>
<dbReference type="EMBL" id="KX859079">
    <property type="protein sequence ID" value="ARX71404.1"/>
    <property type="molecule type" value="Genomic_DNA"/>
</dbReference>
<proteinExistence type="predicted"/>
<dbReference type="EMBL" id="KX859080">
    <property type="protein sequence ID" value="ARX71534.1"/>
    <property type="molecule type" value="Genomic_DNA"/>
</dbReference>
<protein>
    <submittedName>
        <fullName evidence="1 2">38.7K</fullName>
    </submittedName>
</protein>
<dbReference type="EMBL" id="KX859082">
    <property type="protein sequence ID" value="ARX71794.1"/>
    <property type="molecule type" value="Genomic_DNA"/>
</dbReference>
<name>A0A097DAL2_9BBAC</name>
<organism evidence="1 6">
    <name type="scientific">Erinnyis ello granulovirus</name>
    <dbReference type="NCBI Taxonomy" id="307444"/>
    <lineage>
        <taxon>Viruses</taxon>
        <taxon>Viruses incertae sedis</taxon>
        <taxon>Naldaviricetes</taxon>
        <taxon>Lefavirales</taxon>
        <taxon>Baculoviridae</taxon>
        <taxon>Betabaculovirus</taxon>
        <taxon>Betabaculovirus erellonis</taxon>
    </lineage>
</organism>
<dbReference type="KEGG" id="vg:20712808"/>
<reference evidence="1 6" key="1">
    <citation type="journal article" date="2014" name="BMC Genomics">
        <title>Genome sequence of Erinnyis ello granulovirus (ErelGV), a natural cassava hornworm pesticide and the first sequenced sphingid-infecting betabaculovirus.</title>
        <authorList>
            <person name="Ardisson-Araujo D.M."/>
            <person name="de Melo F.L."/>
            <person name="Andrade M.D."/>
            <person name="Sihler W."/>
            <person name="Bao S.N."/>
            <person name="Ribeiro B.M."/>
            <person name="de Souza M.L."/>
        </authorList>
    </citation>
    <scope>NUCLEOTIDE SEQUENCE [LARGE SCALE GENOMIC DNA]</scope>
    <source>
        <strain evidence="1">S86</strain>
    </source>
</reference>
<dbReference type="EMBL" id="KX859081">
    <property type="protein sequence ID" value="ARX71664.1"/>
    <property type="molecule type" value="Genomic_DNA"/>
</dbReference>
<dbReference type="EMBL" id="KJ406702">
    <property type="protein sequence ID" value="AIS92064.1"/>
    <property type="molecule type" value="Genomic_DNA"/>
</dbReference>
<evidence type="ECO:0000313" key="3">
    <source>
        <dbReference type="EMBL" id="ARX71534.1"/>
    </source>
</evidence>
<gene>
    <name evidence="2" type="ORF">EREL_065</name>
</gene>
<evidence type="ECO:0000313" key="6">
    <source>
        <dbReference type="Proteomes" id="UP000201628"/>
    </source>
</evidence>
<dbReference type="RefSeq" id="YP_009091904.1">
    <property type="nucleotide sequence ID" value="NC_025257.1"/>
</dbReference>
<sequence length="157" mass="18334">MSSWLNSIFDYLFGDRLDNIKQTLHLLTQRVNYLYTHVYDKTSDYEEEEYDEDETEFVNKQEILTLGIFGKPRHNNHTQLQFVSGTRDVYNTKKSLYSDMTLIVEDVDVGEENTVCMKKLQYTSSLEDAGFDVTHISENSKIVNGHIDDVINILHQQ</sequence>